<proteinExistence type="predicted"/>
<feature type="transmembrane region" description="Helical" evidence="1">
    <location>
        <begin position="45"/>
        <end position="67"/>
    </location>
</feature>
<dbReference type="Proteomes" id="UP001168537">
    <property type="component" value="Unassembled WGS sequence"/>
</dbReference>
<reference evidence="2" key="1">
    <citation type="submission" date="2023-06" db="EMBL/GenBank/DDBJ databases">
        <title>Draft genome sequence of Nocardioides sp. SOB72.</title>
        <authorList>
            <person name="Zhang G."/>
        </authorList>
    </citation>
    <scope>NUCLEOTIDE SEQUENCE</scope>
    <source>
        <strain evidence="2">SOB72</strain>
    </source>
</reference>
<evidence type="ECO:0000313" key="3">
    <source>
        <dbReference type="Proteomes" id="UP001168537"/>
    </source>
</evidence>
<organism evidence="2 3">
    <name type="scientific">Nocardioides abyssi</name>
    <dbReference type="NCBI Taxonomy" id="3058370"/>
    <lineage>
        <taxon>Bacteria</taxon>
        <taxon>Bacillati</taxon>
        <taxon>Actinomycetota</taxon>
        <taxon>Actinomycetes</taxon>
        <taxon>Propionibacteriales</taxon>
        <taxon>Nocardioidaceae</taxon>
        <taxon>Nocardioides</taxon>
    </lineage>
</organism>
<dbReference type="EMBL" id="JAUHJR010000005">
    <property type="protein sequence ID" value="MDN4162408.1"/>
    <property type="molecule type" value="Genomic_DNA"/>
</dbReference>
<keyword evidence="1" id="KW-1133">Transmembrane helix</keyword>
<sequence length="85" mass="9311">MKRSWEQGRHPVDIGHLVMGIALLGLVVVWAVVESDAVRGEDVRWLLPVPWVLAGVVGLLVTTLAPLRRAARGTRHDLPRSGEDS</sequence>
<name>A0ABT8EWI7_9ACTN</name>
<dbReference type="RefSeq" id="WP_300961574.1">
    <property type="nucleotide sequence ID" value="NZ_JAUHJR010000005.1"/>
</dbReference>
<accession>A0ABT8EWI7</accession>
<gene>
    <name evidence="2" type="ORF">QWY29_13660</name>
</gene>
<feature type="transmembrane region" description="Helical" evidence="1">
    <location>
        <begin position="12"/>
        <end position="33"/>
    </location>
</feature>
<evidence type="ECO:0008006" key="4">
    <source>
        <dbReference type="Google" id="ProtNLM"/>
    </source>
</evidence>
<comment type="caution">
    <text evidence="2">The sequence shown here is derived from an EMBL/GenBank/DDBJ whole genome shotgun (WGS) entry which is preliminary data.</text>
</comment>
<protein>
    <recommendedName>
        <fullName evidence="4">DUF2530 domain-containing protein</fullName>
    </recommendedName>
</protein>
<keyword evidence="1" id="KW-0472">Membrane</keyword>
<keyword evidence="1" id="KW-0812">Transmembrane</keyword>
<keyword evidence="3" id="KW-1185">Reference proteome</keyword>
<evidence type="ECO:0000256" key="1">
    <source>
        <dbReference type="SAM" id="Phobius"/>
    </source>
</evidence>
<evidence type="ECO:0000313" key="2">
    <source>
        <dbReference type="EMBL" id="MDN4162408.1"/>
    </source>
</evidence>